<dbReference type="Pfam" id="PF12776">
    <property type="entry name" value="Myb_DNA-bind_3"/>
    <property type="match status" value="1"/>
</dbReference>
<feature type="domain" description="Myb/SANT-like" evidence="1">
    <location>
        <begin position="1"/>
        <end position="42"/>
    </location>
</feature>
<sequence>MKNHWEKMKGDFQIFKKLKFDESGLGWNEMKKTIEAPESWWTHAIQIAIDNFLEKNFIGRGGFGLKYKGALYVGSVVAVEKIIDSDFQRNADFCNEVEIIIVDYQVLLGKVMKY</sequence>
<dbReference type="AlphaFoldDB" id="A0AAF1B0U8"/>
<organism evidence="2 3">
    <name type="scientific">Daucus carota subsp. sativus</name>
    <name type="common">Carrot</name>
    <dbReference type="NCBI Taxonomy" id="79200"/>
    <lineage>
        <taxon>Eukaryota</taxon>
        <taxon>Viridiplantae</taxon>
        <taxon>Streptophyta</taxon>
        <taxon>Embryophyta</taxon>
        <taxon>Tracheophyta</taxon>
        <taxon>Spermatophyta</taxon>
        <taxon>Magnoliopsida</taxon>
        <taxon>eudicotyledons</taxon>
        <taxon>Gunneridae</taxon>
        <taxon>Pentapetalae</taxon>
        <taxon>asterids</taxon>
        <taxon>campanulids</taxon>
        <taxon>Apiales</taxon>
        <taxon>Apiaceae</taxon>
        <taxon>Apioideae</taxon>
        <taxon>Scandiceae</taxon>
        <taxon>Daucinae</taxon>
        <taxon>Daucus</taxon>
        <taxon>Daucus sect. Daucus</taxon>
    </lineage>
</organism>
<dbReference type="Gene3D" id="3.30.200.20">
    <property type="entry name" value="Phosphorylase Kinase, domain 1"/>
    <property type="match status" value="1"/>
</dbReference>
<dbReference type="InterPro" id="IPR024752">
    <property type="entry name" value="Myb/SANT-like_dom"/>
</dbReference>
<keyword evidence="3" id="KW-1185">Reference proteome</keyword>
<evidence type="ECO:0000313" key="2">
    <source>
        <dbReference type="EMBL" id="WOH00353.1"/>
    </source>
</evidence>
<dbReference type="SUPFAM" id="SSF56112">
    <property type="entry name" value="Protein kinase-like (PK-like)"/>
    <property type="match status" value="1"/>
</dbReference>
<name>A0AAF1B0U8_DAUCS</name>
<accession>A0AAF1B0U8</accession>
<dbReference type="EMBL" id="CP093347">
    <property type="protein sequence ID" value="WOH00353.1"/>
    <property type="molecule type" value="Genomic_DNA"/>
</dbReference>
<proteinExistence type="predicted"/>
<evidence type="ECO:0000259" key="1">
    <source>
        <dbReference type="Pfam" id="PF12776"/>
    </source>
</evidence>
<dbReference type="Proteomes" id="UP000077755">
    <property type="component" value="Chromosome 5"/>
</dbReference>
<evidence type="ECO:0000313" key="3">
    <source>
        <dbReference type="Proteomes" id="UP000077755"/>
    </source>
</evidence>
<protein>
    <recommendedName>
        <fullName evidence="1">Myb/SANT-like domain-containing protein</fullName>
    </recommendedName>
</protein>
<reference evidence="2" key="1">
    <citation type="journal article" date="2016" name="Nat. Genet.">
        <title>A high-quality carrot genome assembly provides new insights into carotenoid accumulation and asterid genome evolution.</title>
        <authorList>
            <person name="Iorizzo M."/>
            <person name="Ellison S."/>
            <person name="Senalik D."/>
            <person name="Zeng P."/>
            <person name="Satapoomin P."/>
            <person name="Huang J."/>
            <person name="Bowman M."/>
            <person name="Iovene M."/>
            <person name="Sanseverino W."/>
            <person name="Cavagnaro P."/>
            <person name="Yildiz M."/>
            <person name="Macko-Podgorni A."/>
            <person name="Moranska E."/>
            <person name="Grzebelus E."/>
            <person name="Grzebelus D."/>
            <person name="Ashrafi H."/>
            <person name="Zheng Z."/>
            <person name="Cheng S."/>
            <person name="Spooner D."/>
            <person name="Van Deynze A."/>
            <person name="Simon P."/>
        </authorList>
    </citation>
    <scope>NUCLEOTIDE SEQUENCE</scope>
    <source>
        <tissue evidence="2">Leaf</tissue>
    </source>
</reference>
<gene>
    <name evidence="2" type="ORF">DCAR_0519712</name>
</gene>
<dbReference type="InterPro" id="IPR011009">
    <property type="entry name" value="Kinase-like_dom_sf"/>
</dbReference>
<reference evidence="2" key="2">
    <citation type="submission" date="2022-03" db="EMBL/GenBank/DDBJ databases">
        <title>Draft title - Genomic analysis of global carrot germplasm unveils the trajectory of domestication and the origin of high carotenoid orange carrot.</title>
        <authorList>
            <person name="Iorizzo M."/>
            <person name="Ellison S."/>
            <person name="Senalik D."/>
            <person name="Macko-Podgorni A."/>
            <person name="Grzebelus D."/>
            <person name="Bostan H."/>
            <person name="Rolling W."/>
            <person name="Curaba J."/>
            <person name="Simon P."/>
        </authorList>
    </citation>
    <scope>NUCLEOTIDE SEQUENCE</scope>
    <source>
        <tissue evidence="2">Leaf</tissue>
    </source>
</reference>